<dbReference type="InterPro" id="IPR025559">
    <property type="entry name" value="Eis_dom"/>
</dbReference>
<dbReference type="InterPro" id="IPR041380">
    <property type="entry name" value="Acetyltransf_17"/>
</dbReference>
<keyword evidence="3" id="KW-1185">Reference proteome</keyword>
<dbReference type="GO" id="GO:0030649">
    <property type="term" value="P:aminoglycoside antibiotic catabolic process"/>
    <property type="evidence" value="ECO:0007669"/>
    <property type="project" value="TreeGrafter"/>
</dbReference>
<dbReference type="Pfam" id="PF17668">
    <property type="entry name" value="Acetyltransf_17"/>
    <property type="match status" value="1"/>
</dbReference>
<dbReference type="Gene3D" id="3.40.630.30">
    <property type="match status" value="2"/>
</dbReference>
<dbReference type="Pfam" id="PF13527">
    <property type="entry name" value="Acetyltransf_9"/>
    <property type="match status" value="1"/>
</dbReference>
<reference evidence="2 3" key="1">
    <citation type="submission" date="2018-06" db="EMBL/GenBank/DDBJ databases">
        <authorList>
            <consortium name="Pathogen Informatics"/>
            <person name="Doyle S."/>
        </authorList>
    </citation>
    <scope>NUCLEOTIDE SEQUENCE [LARGE SCALE GENOMIC DNA]</scope>
    <source>
        <strain evidence="2 3">NCTC10723</strain>
    </source>
</reference>
<dbReference type="SUPFAM" id="SSF55718">
    <property type="entry name" value="SCP-like"/>
    <property type="match status" value="1"/>
</dbReference>
<organism evidence="2 3">
    <name type="scientific">Fusobacterium necrogenes</name>
    <dbReference type="NCBI Taxonomy" id="858"/>
    <lineage>
        <taxon>Bacteria</taxon>
        <taxon>Fusobacteriati</taxon>
        <taxon>Fusobacteriota</taxon>
        <taxon>Fusobacteriia</taxon>
        <taxon>Fusobacteriales</taxon>
        <taxon>Fusobacteriaceae</taxon>
        <taxon>Fusobacterium</taxon>
    </lineage>
</organism>
<protein>
    <submittedName>
        <fullName evidence="2">Predicted acetyltransferase involved in intracellular survival and related acetyltransferases</fullName>
    </submittedName>
</protein>
<dbReference type="RefSeq" id="WP_115269154.1">
    <property type="nucleotide sequence ID" value="NZ_UGGU01000003.1"/>
</dbReference>
<dbReference type="InterPro" id="IPR036527">
    <property type="entry name" value="SCP2_sterol-bd_dom_sf"/>
</dbReference>
<evidence type="ECO:0000313" key="2">
    <source>
        <dbReference type="EMBL" id="STO31130.1"/>
    </source>
</evidence>
<dbReference type="InterPro" id="IPR016181">
    <property type="entry name" value="Acyl_CoA_acyltransferase"/>
</dbReference>
<dbReference type="Pfam" id="PF13530">
    <property type="entry name" value="SCP2_2"/>
    <property type="match status" value="1"/>
</dbReference>
<dbReference type="PROSITE" id="PS51186">
    <property type="entry name" value="GNAT"/>
    <property type="match status" value="1"/>
</dbReference>
<dbReference type="InterPro" id="IPR000182">
    <property type="entry name" value="GNAT_dom"/>
</dbReference>
<keyword evidence="2" id="KW-0808">Transferase</keyword>
<dbReference type="EMBL" id="UGGU01000003">
    <property type="protein sequence ID" value="STO31130.1"/>
    <property type="molecule type" value="Genomic_DNA"/>
</dbReference>
<dbReference type="Proteomes" id="UP000255328">
    <property type="component" value="Unassembled WGS sequence"/>
</dbReference>
<accession>A0A377GVW3</accession>
<feature type="domain" description="N-acetyltransferase" evidence="1">
    <location>
        <begin position="1"/>
        <end position="145"/>
    </location>
</feature>
<dbReference type="AlphaFoldDB" id="A0A377GVW3"/>
<dbReference type="OrthoDB" id="9768284at2"/>
<evidence type="ECO:0000313" key="3">
    <source>
        <dbReference type="Proteomes" id="UP000255328"/>
    </source>
</evidence>
<dbReference type="InterPro" id="IPR051554">
    <property type="entry name" value="Acetyltransferase_Eis"/>
</dbReference>
<dbReference type="Gene3D" id="3.30.1050.10">
    <property type="entry name" value="SCP2 sterol-binding domain"/>
    <property type="match status" value="1"/>
</dbReference>
<evidence type="ECO:0000259" key="1">
    <source>
        <dbReference type="PROSITE" id="PS51186"/>
    </source>
</evidence>
<proteinExistence type="predicted"/>
<gene>
    <name evidence="2" type="ORF">NCTC10723_00570</name>
</gene>
<name>A0A377GVW3_9FUSO</name>
<dbReference type="GO" id="GO:0034069">
    <property type="term" value="F:aminoglycoside N-acetyltransferase activity"/>
    <property type="evidence" value="ECO:0007669"/>
    <property type="project" value="TreeGrafter"/>
</dbReference>
<dbReference type="PANTHER" id="PTHR37817:SF1">
    <property type="entry name" value="N-ACETYLTRANSFERASE EIS"/>
    <property type="match status" value="1"/>
</dbReference>
<sequence length="388" mass="46842">MIRYGMERDFEKARKIWQECFLDSEKEVKFYFDNLYDRHKYLLLEEDDEIKASLHENPYRINFNGTIFDSIYIVGVAVSPEYRGKGYMDDLIKESLIENKKREIPFIFLSPINPEIYRKYGFEYVTRLSSYSMRIESIPYNKVERAYDIRRIELNSEDEIYEDLIEVYEDKMKDLSLYIQRDEKYYRDWVKEIKSDGGDIFSIYLDKEIKGYIAFYRREKIEIREIFTKDRRALENLLALVRSFKEYYSEVEIKNIDERSLEYCFINQKSFIKKKFPFAMGRILNPMEVFKMLNIYDIDMRILVTDSIIMENNGIYKFSQEGELTYSGIGDWDIKIDIGDLSSLVFGQLSIDELIFLEKLEVKNREVIKKIKEKSIFILKKNYIQDYQ</sequence>
<dbReference type="CDD" id="cd04301">
    <property type="entry name" value="NAT_SF"/>
    <property type="match status" value="1"/>
</dbReference>
<dbReference type="SUPFAM" id="SSF55729">
    <property type="entry name" value="Acyl-CoA N-acyltransferases (Nat)"/>
    <property type="match status" value="1"/>
</dbReference>
<dbReference type="PANTHER" id="PTHR37817">
    <property type="entry name" value="N-ACETYLTRANSFERASE EIS"/>
    <property type="match status" value="1"/>
</dbReference>